<reference evidence="4" key="1">
    <citation type="submission" date="2021-01" db="EMBL/GenBank/DDBJ databases">
        <authorList>
            <person name="Corre E."/>
            <person name="Pelletier E."/>
            <person name="Niang G."/>
            <person name="Scheremetjew M."/>
            <person name="Finn R."/>
            <person name="Kale V."/>
            <person name="Holt S."/>
            <person name="Cochrane G."/>
            <person name="Meng A."/>
            <person name="Brown T."/>
            <person name="Cohen L."/>
        </authorList>
    </citation>
    <scope>NUCLEOTIDE SEQUENCE</scope>
    <source>
        <strain evidence="4">CCMP1205</strain>
    </source>
</reference>
<evidence type="ECO:0000256" key="1">
    <source>
        <dbReference type="SAM" id="Coils"/>
    </source>
</evidence>
<feature type="compositionally biased region" description="Basic and acidic residues" evidence="2">
    <location>
        <begin position="8"/>
        <end position="18"/>
    </location>
</feature>
<evidence type="ECO:0000313" key="4">
    <source>
        <dbReference type="EMBL" id="CAD9718591.1"/>
    </source>
</evidence>
<dbReference type="PANTHER" id="PTHR33432:SF22">
    <property type="entry name" value="OS10G0436850 PROTEIN"/>
    <property type="match status" value="1"/>
</dbReference>
<feature type="region of interest" description="Disordered" evidence="2">
    <location>
        <begin position="1"/>
        <end position="42"/>
    </location>
</feature>
<evidence type="ECO:0000313" key="3">
    <source>
        <dbReference type="EMBL" id="CAD9718590.1"/>
    </source>
</evidence>
<dbReference type="PANTHER" id="PTHR33432">
    <property type="entry name" value="PROTEIN EMSY-LIKE 4"/>
    <property type="match status" value="1"/>
</dbReference>
<sequence>MSAPSKPRKSEGGKKEKSGGYGSSDRPPSKKRKHAEKGLRKTGGPIVVDEYIGRKVERFWPEDGGWVSGAISDFNAVSGEHCIVYDLGTKEESWEWYNIRNASESQCRLVEGERVDLLTVAKAPGAVHAGDVSGESLENLEKMKAKLKAKKELLETQLTQLEDSDSDNITYSEESD</sequence>
<protein>
    <recommendedName>
        <fullName evidence="5">Agenet domain-containing protein</fullName>
    </recommendedName>
</protein>
<name>A0A7S2T5P2_9CHLO</name>
<dbReference type="CDD" id="cd20404">
    <property type="entry name" value="Tudor_Agenet_AtEML-like"/>
    <property type="match status" value="1"/>
</dbReference>
<keyword evidence="1" id="KW-0175">Coiled coil</keyword>
<proteinExistence type="predicted"/>
<dbReference type="EMBL" id="HBHL01011286">
    <property type="protein sequence ID" value="CAD9718590.1"/>
    <property type="molecule type" value="Transcribed_RNA"/>
</dbReference>
<dbReference type="InterPro" id="IPR033485">
    <property type="entry name" value="EMSY-LIKE_plant"/>
</dbReference>
<dbReference type="GO" id="GO:0050832">
    <property type="term" value="P:defense response to fungus"/>
    <property type="evidence" value="ECO:0007669"/>
    <property type="project" value="InterPro"/>
</dbReference>
<evidence type="ECO:0000256" key="2">
    <source>
        <dbReference type="SAM" id="MobiDB-lite"/>
    </source>
</evidence>
<feature type="coiled-coil region" evidence="1">
    <location>
        <begin position="137"/>
        <end position="164"/>
    </location>
</feature>
<gene>
    <name evidence="3" type="ORF">CPRI1469_LOCUS7456</name>
    <name evidence="4" type="ORF">CPRI1469_LOCUS7457</name>
</gene>
<dbReference type="AlphaFoldDB" id="A0A7S2T5P2"/>
<dbReference type="Gene3D" id="2.30.30.140">
    <property type="match status" value="1"/>
</dbReference>
<accession>A0A7S2T5P2</accession>
<organism evidence="4">
    <name type="scientific">Chloropicon primus</name>
    <dbReference type="NCBI Taxonomy" id="1764295"/>
    <lineage>
        <taxon>Eukaryota</taxon>
        <taxon>Viridiplantae</taxon>
        <taxon>Chlorophyta</taxon>
        <taxon>Chloropicophyceae</taxon>
        <taxon>Chloropicales</taxon>
        <taxon>Chloropicaceae</taxon>
        <taxon>Chloropicon</taxon>
    </lineage>
</organism>
<dbReference type="EMBL" id="HBHL01011287">
    <property type="protein sequence ID" value="CAD9718591.1"/>
    <property type="molecule type" value="Transcribed_RNA"/>
</dbReference>
<evidence type="ECO:0008006" key="5">
    <source>
        <dbReference type="Google" id="ProtNLM"/>
    </source>
</evidence>